<keyword evidence="2" id="KW-1185">Reference proteome</keyword>
<dbReference type="AlphaFoldDB" id="A0A078B675"/>
<proteinExistence type="predicted"/>
<evidence type="ECO:0000313" key="2">
    <source>
        <dbReference type="Proteomes" id="UP000039865"/>
    </source>
</evidence>
<protein>
    <submittedName>
        <fullName evidence="1">Uncharacterized protein</fullName>
    </submittedName>
</protein>
<dbReference type="EMBL" id="CCKQ01017946">
    <property type="protein sequence ID" value="CDW89874.1"/>
    <property type="molecule type" value="Genomic_DNA"/>
</dbReference>
<accession>A0A078B675</accession>
<gene>
    <name evidence="1" type="primary">Contig1278.g1400</name>
    <name evidence="1" type="ORF">STYLEM_19014</name>
</gene>
<reference evidence="1 2" key="1">
    <citation type="submission" date="2014-06" db="EMBL/GenBank/DDBJ databases">
        <authorList>
            <person name="Swart Estienne"/>
        </authorList>
    </citation>
    <scope>NUCLEOTIDE SEQUENCE [LARGE SCALE GENOMIC DNA]</scope>
    <source>
        <strain evidence="1 2">130c</strain>
    </source>
</reference>
<evidence type="ECO:0000313" key="1">
    <source>
        <dbReference type="EMBL" id="CDW89874.1"/>
    </source>
</evidence>
<sequence length="428" mass="49514">MSRPDSILFLNNKKRNAPKYPQLKIVCDAKYYKTQLSQTVIDKSLDDMELRKAYGLIICSDTTKISKSFFFNNQKHKDNLSILKLKPSEKPDDDLLQKLVFPSEIKKIMPEYLNQHNIKAIQQQLEKILQNYRMQIKEYNNREIFGKGLDDMNLKYSQETNLSKTFQEECKGPSKSYQSRFEQEQLESGKNMGRSSSLIDLCDAINKIYLQDDDSKVDQINQQNLNQINPEVVEMSQEQLQYQQKLSQKITQSQAISDNLNTQAISKLELIAQQIEGKSIDQMRQIFNNHQIQLTKDGKLDRRRKENKLLGEYLNTKGIFEFSSLPGQSQQSISQQSYAMQSQFSTQQERNSQQIGGLSFSQPQKQVTMSTCNTQLSQTSSMTEKGNSRTIFFKGQQIPATTSGKPDMRHKLCKQLRDTDNDFKQLLN</sequence>
<dbReference type="InParanoid" id="A0A078B675"/>
<name>A0A078B675_STYLE</name>
<dbReference type="Proteomes" id="UP000039865">
    <property type="component" value="Unassembled WGS sequence"/>
</dbReference>
<organism evidence="1 2">
    <name type="scientific">Stylonychia lemnae</name>
    <name type="common">Ciliate</name>
    <dbReference type="NCBI Taxonomy" id="5949"/>
    <lineage>
        <taxon>Eukaryota</taxon>
        <taxon>Sar</taxon>
        <taxon>Alveolata</taxon>
        <taxon>Ciliophora</taxon>
        <taxon>Intramacronucleata</taxon>
        <taxon>Spirotrichea</taxon>
        <taxon>Stichotrichia</taxon>
        <taxon>Sporadotrichida</taxon>
        <taxon>Oxytrichidae</taxon>
        <taxon>Stylonychinae</taxon>
        <taxon>Stylonychia</taxon>
    </lineage>
</organism>